<evidence type="ECO:0000256" key="1">
    <source>
        <dbReference type="SAM" id="Phobius"/>
    </source>
</evidence>
<evidence type="ECO:0000313" key="3">
    <source>
        <dbReference type="Proteomes" id="UP000094569"/>
    </source>
</evidence>
<dbReference type="AlphaFoldDB" id="A0A1E3B7Z4"/>
<dbReference type="VEuPathDB" id="FungiDB:SI65_07481"/>
<organism evidence="2 3">
    <name type="scientific">Aspergillus cristatus</name>
    <name type="common">Chinese Fuzhuan brick tea-fermentation fungus</name>
    <name type="synonym">Eurotium cristatum</name>
    <dbReference type="NCBI Taxonomy" id="573508"/>
    <lineage>
        <taxon>Eukaryota</taxon>
        <taxon>Fungi</taxon>
        <taxon>Dikarya</taxon>
        <taxon>Ascomycota</taxon>
        <taxon>Pezizomycotina</taxon>
        <taxon>Eurotiomycetes</taxon>
        <taxon>Eurotiomycetidae</taxon>
        <taxon>Eurotiales</taxon>
        <taxon>Aspergillaceae</taxon>
        <taxon>Aspergillus</taxon>
        <taxon>Aspergillus subgen. Aspergillus</taxon>
    </lineage>
</organism>
<dbReference type="EMBL" id="JXNT01000009">
    <property type="protein sequence ID" value="ODM17082.1"/>
    <property type="molecule type" value="Genomic_DNA"/>
</dbReference>
<name>A0A1E3B7Z4_ASPCR</name>
<keyword evidence="1" id="KW-0812">Transmembrane</keyword>
<reference evidence="2 3" key="1">
    <citation type="journal article" date="2016" name="BMC Genomics">
        <title>Comparative genomic and transcriptomic analyses of the Fuzhuan brick tea-fermentation fungus Aspergillus cristatus.</title>
        <authorList>
            <person name="Ge Y."/>
            <person name="Wang Y."/>
            <person name="Liu Y."/>
            <person name="Tan Y."/>
            <person name="Ren X."/>
            <person name="Zhang X."/>
            <person name="Hyde K.D."/>
            <person name="Liu Y."/>
            <person name="Liu Z."/>
        </authorList>
    </citation>
    <scope>NUCLEOTIDE SEQUENCE [LARGE SCALE GENOMIC DNA]</scope>
    <source>
        <strain evidence="2 3">GZAAS20.1005</strain>
    </source>
</reference>
<feature type="transmembrane region" description="Helical" evidence="1">
    <location>
        <begin position="29"/>
        <end position="51"/>
    </location>
</feature>
<dbReference type="Proteomes" id="UP000094569">
    <property type="component" value="Unassembled WGS sequence"/>
</dbReference>
<keyword evidence="1" id="KW-1133">Transmembrane helix</keyword>
<accession>A0A1E3B7Z4</accession>
<proteinExistence type="predicted"/>
<evidence type="ECO:0000313" key="2">
    <source>
        <dbReference type="EMBL" id="ODM17082.1"/>
    </source>
</evidence>
<keyword evidence="1" id="KW-0472">Membrane</keyword>
<keyword evidence="3" id="KW-1185">Reference proteome</keyword>
<comment type="caution">
    <text evidence="2">The sequence shown here is derived from an EMBL/GenBank/DDBJ whole genome shotgun (WGS) entry which is preliminary data.</text>
</comment>
<protein>
    <submittedName>
        <fullName evidence="2">Uncharacterized protein</fullName>
    </submittedName>
</protein>
<gene>
    <name evidence="2" type="ORF">SI65_07481</name>
</gene>
<sequence length="127" mass="14948">MVMLFNYRLPGIYMKRTIHAPMLRRHGRLLSFELSMLVKGIFVLLSLHIWIDSYARKCNGGKQRRRQPKLNESRIHLTFSLQFSRISRKRSMTLRDNAPPAPPNLSDNKEFKRTGIARFIFHVPQSP</sequence>